<keyword evidence="7 9" id="KW-0788">Thiol protease</keyword>
<dbReference type="EC" id="3.4.19.12" evidence="9"/>
<dbReference type="GO" id="GO:0016579">
    <property type="term" value="P:protein deubiquitination"/>
    <property type="evidence" value="ECO:0007669"/>
    <property type="project" value="TreeGrafter"/>
</dbReference>
<protein>
    <recommendedName>
        <fullName evidence="9">Ubiquitin thioesterase OTU</fullName>
        <ecNumber evidence="9">3.4.19.12</ecNumber>
    </recommendedName>
</protein>
<reference evidence="12" key="1">
    <citation type="submission" date="2020-05" db="UniProtKB">
        <authorList>
            <consortium name="EnsemblMetazoa"/>
        </authorList>
    </citation>
    <scope>IDENTIFICATION</scope>
    <source>
        <strain evidence="12">Jacobina</strain>
    </source>
</reference>
<dbReference type="GO" id="GO:0008270">
    <property type="term" value="F:zinc ion binding"/>
    <property type="evidence" value="ECO:0007669"/>
    <property type="project" value="UniProtKB-KW"/>
</dbReference>
<dbReference type="Gene3D" id="3.10.20.90">
    <property type="entry name" value="Phosphatidylinositol 3-kinase Catalytic Subunit, Chain A, domain 1"/>
    <property type="match status" value="1"/>
</dbReference>
<dbReference type="Pfam" id="PF02338">
    <property type="entry name" value="OTU"/>
    <property type="match status" value="1"/>
</dbReference>
<organism evidence="12 13">
    <name type="scientific">Lutzomyia longipalpis</name>
    <name type="common">Sand fly</name>
    <dbReference type="NCBI Taxonomy" id="7200"/>
    <lineage>
        <taxon>Eukaryota</taxon>
        <taxon>Metazoa</taxon>
        <taxon>Ecdysozoa</taxon>
        <taxon>Arthropoda</taxon>
        <taxon>Hexapoda</taxon>
        <taxon>Insecta</taxon>
        <taxon>Pterygota</taxon>
        <taxon>Neoptera</taxon>
        <taxon>Endopterygota</taxon>
        <taxon>Diptera</taxon>
        <taxon>Nematocera</taxon>
        <taxon>Psychodoidea</taxon>
        <taxon>Psychodidae</taxon>
        <taxon>Lutzomyia</taxon>
        <taxon>Lutzomyia</taxon>
    </lineage>
</organism>
<dbReference type="GO" id="GO:0036503">
    <property type="term" value="P:ERAD pathway"/>
    <property type="evidence" value="ECO:0007669"/>
    <property type="project" value="TreeGrafter"/>
</dbReference>
<dbReference type="SUPFAM" id="SSF54001">
    <property type="entry name" value="Cysteine proteinases"/>
    <property type="match status" value="1"/>
</dbReference>
<dbReference type="FunFam" id="3.10.20.90:FF:000096">
    <property type="entry name" value="Ubiquitin thioesterase OTU1"/>
    <property type="match status" value="1"/>
</dbReference>
<dbReference type="PROSITE" id="PS50053">
    <property type="entry name" value="UBIQUITIN_2"/>
    <property type="match status" value="1"/>
</dbReference>
<comment type="catalytic activity">
    <reaction evidence="1 9">
        <text>Thiol-dependent hydrolysis of ester, thioester, amide, peptide and isopeptide bonds formed by the C-terminal Gly of ubiquitin (a 76-residue protein attached to proteins as an intracellular targeting signal).</text>
        <dbReference type="EC" id="3.4.19.12"/>
    </reaction>
</comment>
<comment type="function">
    <text evidence="9">Hydrolase that can remove conjugated ubiquitin from proteins and may therefore play an important regulatory role at the level of protein turnover by preventing degradation.</text>
</comment>
<evidence type="ECO:0000256" key="4">
    <source>
        <dbReference type="ARBA" id="ARBA00022771"/>
    </source>
</evidence>
<dbReference type="AlphaFoldDB" id="A0A1B0GH65"/>
<dbReference type="PROSITE" id="PS50802">
    <property type="entry name" value="OTU"/>
    <property type="match status" value="1"/>
</dbReference>
<evidence type="ECO:0000256" key="6">
    <source>
        <dbReference type="ARBA" id="ARBA00022801"/>
    </source>
</evidence>
<keyword evidence="5 9" id="KW-0833">Ubl conjugation pathway</keyword>
<dbReference type="InterPro" id="IPR003323">
    <property type="entry name" value="OTU_dom"/>
</dbReference>
<dbReference type="GO" id="GO:0005634">
    <property type="term" value="C:nucleus"/>
    <property type="evidence" value="ECO:0007669"/>
    <property type="project" value="TreeGrafter"/>
</dbReference>
<evidence type="ECO:0000256" key="2">
    <source>
        <dbReference type="ARBA" id="ARBA00022670"/>
    </source>
</evidence>
<feature type="domain" description="OTU" evidence="11">
    <location>
        <begin position="112"/>
        <end position="236"/>
    </location>
</feature>
<dbReference type="CDD" id="cd17059">
    <property type="entry name" value="Ubl_OTU1"/>
    <property type="match status" value="1"/>
</dbReference>
<keyword evidence="3" id="KW-0479">Metal-binding</keyword>
<keyword evidence="9" id="KW-0963">Cytoplasm</keyword>
<evidence type="ECO:0000256" key="3">
    <source>
        <dbReference type="ARBA" id="ARBA00022723"/>
    </source>
</evidence>
<dbReference type="SUPFAM" id="SSF54236">
    <property type="entry name" value="Ubiquitin-like"/>
    <property type="match status" value="1"/>
</dbReference>
<keyword evidence="6 9" id="KW-0378">Hydrolase</keyword>
<dbReference type="InterPro" id="IPR000626">
    <property type="entry name" value="Ubiquitin-like_dom"/>
</dbReference>
<dbReference type="VEuPathDB" id="VectorBase:LLOJ001040"/>
<dbReference type="EMBL" id="AJWK01003997">
    <property type="status" value="NOT_ANNOTATED_CDS"/>
    <property type="molecule type" value="Genomic_DNA"/>
</dbReference>
<evidence type="ECO:0000256" key="8">
    <source>
        <dbReference type="ARBA" id="ARBA00022833"/>
    </source>
</evidence>
<dbReference type="InterPro" id="IPR057766">
    <property type="entry name" value="Znf-C2H2_OTU1-like_C"/>
</dbReference>
<dbReference type="GO" id="GO:0005829">
    <property type="term" value="C:cytosol"/>
    <property type="evidence" value="ECO:0007669"/>
    <property type="project" value="TreeGrafter"/>
</dbReference>
<keyword evidence="13" id="KW-1185">Reference proteome</keyword>
<evidence type="ECO:0000256" key="5">
    <source>
        <dbReference type="ARBA" id="ARBA00022786"/>
    </source>
</evidence>
<dbReference type="EnsemblMetazoa" id="LLOJ001040-RA">
    <property type="protein sequence ID" value="LLOJ001040-PA"/>
    <property type="gene ID" value="LLOJ001040"/>
</dbReference>
<feature type="domain" description="Ubiquitin-like" evidence="10">
    <location>
        <begin position="3"/>
        <end position="76"/>
    </location>
</feature>
<evidence type="ECO:0000259" key="10">
    <source>
        <dbReference type="PROSITE" id="PS50053"/>
    </source>
</evidence>
<evidence type="ECO:0000256" key="1">
    <source>
        <dbReference type="ARBA" id="ARBA00000707"/>
    </source>
</evidence>
<keyword evidence="2" id="KW-0645">Protease</keyword>
<keyword evidence="8" id="KW-0862">Zinc</keyword>
<evidence type="ECO:0000256" key="9">
    <source>
        <dbReference type="RuleBase" id="RU367104"/>
    </source>
</evidence>
<sequence length="309" mass="33720">MGFSLKVKTKTGQHILRDVSPSLTLSQLKSQIVEFTKLPPDCMHILVGFPPRKLNMAGLEESIEASGISNGDTLIVEEVAAPEVPAVAERREDALLAAQSAAVAEDEFAGVLLKQVVPADNSCLFTSIGYALQGKVNTDGGILMRQIIAEHVAADPESFSEAFLGRPNREYCAWILRDDSWGGAIEVSILSSFYGLEIDVVDITNAIINRFGEDKNYGQRIFLLFDGIHYDPLYLESLTGGSPRTIFPIEAESIYLQAEQLAKEAQASKQFTDVNRFTLRCLVCDCHLTGQVEAQAHAKSTGHANFGEV</sequence>
<name>A0A1B0GH65_LUTLO</name>
<dbReference type="Pfam" id="PF24560">
    <property type="entry name" value="zf-C2H2_OTU1_C"/>
    <property type="match status" value="1"/>
</dbReference>
<dbReference type="InterPro" id="IPR029071">
    <property type="entry name" value="Ubiquitin-like_domsf"/>
</dbReference>
<proteinExistence type="predicted"/>
<dbReference type="Gene3D" id="3.90.70.80">
    <property type="match status" value="1"/>
</dbReference>
<dbReference type="Pfam" id="PF21403">
    <property type="entry name" value="OTU1_UBXL"/>
    <property type="match status" value="1"/>
</dbReference>
<dbReference type="Proteomes" id="UP000092461">
    <property type="component" value="Unassembled WGS sequence"/>
</dbReference>
<dbReference type="PANTHER" id="PTHR13312:SF0">
    <property type="entry name" value="UBIQUITIN THIOESTERASE OTU1"/>
    <property type="match status" value="1"/>
</dbReference>
<dbReference type="CDD" id="cd22745">
    <property type="entry name" value="OTU_OTU1"/>
    <property type="match status" value="1"/>
</dbReference>
<evidence type="ECO:0000313" key="13">
    <source>
        <dbReference type="Proteomes" id="UP000092461"/>
    </source>
</evidence>
<evidence type="ECO:0000259" key="11">
    <source>
        <dbReference type="PROSITE" id="PS50802"/>
    </source>
</evidence>
<comment type="subcellular location">
    <subcellularLocation>
        <location evidence="9">Cytoplasm</location>
    </subcellularLocation>
</comment>
<dbReference type="PANTHER" id="PTHR13312">
    <property type="entry name" value="HIV-INDUCED PROTEIN-7-LIKE PROTEASE"/>
    <property type="match status" value="1"/>
</dbReference>
<dbReference type="GO" id="GO:0030968">
    <property type="term" value="P:endoplasmic reticulum unfolded protein response"/>
    <property type="evidence" value="ECO:0007669"/>
    <property type="project" value="TreeGrafter"/>
</dbReference>
<dbReference type="InterPro" id="IPR048857">
    <property type="entry name" value="OTU1_Ubl"/>
</dbReference>
<accession>A0A1B0GH65</accession>
<dbReference type="GO" id="GO:0004843">
    <property type="term" value="F:cysteine-type deubiquitinase activity"/>
    <property type="evidence" value="ECO:0007669"/>
    <property type="project" value="UniProtKB-UniRule"/>
</dbReference>
<keyword evidence="4" id="KW-0863">Zinc-finger</keyword>
<evidence type="ECO:0000256" key="7">
    <source>
        <dbReference type="ARBA" id="ARBA00022807"/>
    </source>
</evidence>
<dbReference type="VEuPathDB" id="VectorBase:LLONM1_004850"/>
<dbReference type="InterPro" id="IPR038765">
    <property type="entry name" value="Papain-like_cys_pep_sf"/>
</dbReference>
<evidence type="ECO:0000313" key="12">
    <source>
        <dbReference type="EnsemblMetazoa" id="LLOJ001040-PA"/>
    </source>
</evidence>